<comment type="caution">
    <text evidence="3">The sequence shown here is derived from an EMBL/GenBank/DDBJ whole genome shotgun (WGS) entry which is preliminary data.</text>
</comment>
<keyword evidence="1" id="KW-1133">Transmembrane helix</keyword>
<gene>
    <name evidence="3" type="ORF">COLO4_02646</name>
    <name evidence="2" type="ORF">COLO4_03241</name>
</gene>
<reference evidence="4" key="1">
    <citation type="submission" date="2013-09" db="EMBL/GenBank/DDBJ databases">
        <title>Corchorus olitorius genome sequencing.</title>
        <authorList>
            <person name="Alam M."/>
            <person name="Haque M.S."/>
            <person name="Islam M.S."/>
            <person name="Emdad E.M."/>
            <person name="Islam M.M."/>
            <person name="Ahmed B."/>
            <person name="Halim A."/>
            <person name="Hossen Q.M.M."/>
            <person name="Hossain M.Z."/>
            <person name="Ahmed R."/>
            <person name="Khan M.M."/>
            <person name="Islam R."/>
            <person name="Rashid M.M."/>
            <person name="Khan S.A."/>
            <person name="Rahman M.S."/>
            <person name="Alam M."/>
            <person name="Yahiya A.S."/>
            <person name="Khan M.S."/>
            <person name="Azam M.S."/>
            <person name="Haque T."/>
            <person name="Lashkar M.Z.H."/>
            <person name="Akhand A.I."/>
            <person name="Morshed G."/>
            <person name="Roy S."/>
            <person name="Uddin K.S."/>
            <person name="Rabeya T."/>
            <person name="Hossain A.S."/>
            <person name="Chowdhury A."/>
            <person name="Snigdha A.R."/>
            <person name="Mortoza M.S."/>
            <person name="Matin S.A."/>
            <person name="Hoque S.M.E."/>
            <person name="Islam M.K."/>
            <person name="Roy D.K."/>
            <person name="Haider R."/>
            <person name="Moosa M.M."/>
            <person name="Elias S.M."/>
            <person name="Hasan A.M."/>
            <person name="Jahan S."/>
            <person name="Shafiuddin M."/>
            <person name="Mahmood N."/>
            <person name="Shommy N.S."/>
        </authorList>
    </citation>
    <scope>NUCLEOTIDE SEQUENCE [LARGE SCALE GENOMIC DNA]</scope>
    <source>
        <strain evidence="4">cv. O-4</strain>
    </source>
</reference>
<evidence type="ECO:0000313" key="4">
    <source>
        <dbReference type="Proteomes" id="UP000187203"/>
    </source>
</evidence>
<reference evidence="3" key="2">
    <citation type="submission" date="2013-09" db="EMBL/GenBank/DDBJ databases">
        <authorList>
            <person name="Alam M."/>
            <person name="Haque M.S."/>
            <person name="Islam M.S."/>
            <person name="Emdad E.M."/>
            <person name="Islam M.M."/>
            <person name="Ahmed B."/>
            <person name="Halim A."/>
            <person name="Hossen Q.M.M."/>
            <person name="Hossain M.Z."/>
            <person name="Ahmed R."/>
            <person name="Khan M.M."/>
            <person name="Islam R."/>
            <person name="Rashid M.M."/>
            <person name="Khan S.A."/>
            <person name="Rahman M.S."/>
            <person name="Alam M."/>
            <person name="Yahiya A.S."/>
            <person name="Khan M.S."/>
            <person name="Azam M.S."/>
            <person name="Haque T."/>
            <person name="Lashkar M.Z.H."/>
            <person name="Akhand A.I."/>
            <person name="Morshed G."/>
            <person name="Roy S."/>
            <person name="Uddin K.S."/>
            <person name="Rabeya T."/>
            <person name="Hossain A.S."/>
            <person name="Chowdhury A."/>
            <person name="Snigdha A.R."/>
            <person name="Mortoza M.S."/>
            <person name="Matin S.A."/>
            <person name="Hoque S.M.E."/>
            <person name="Islam M.K."/>
            <person name="Roy D.K."/>
            <person name="Haider R."/>
            <person name="Moosa M.M."/>
            <person name="Elias S.M."/>
            <person name="Hasan A.M."/>
            <person name="Jahan S."/>
            <person name="Shafiuddin M."/>
            <person name="Mahmood N."/>
            <person name="Shommy N.S."/>
        </authorList>
    </citation>
    <scope>NUCLEOTIDE SEQUENCE</scope>
    <source>
        <tissue evidence="3">Whole seedlings</tissue>
    </source>
</reference>
<proteinExistence type="predicted"/>
<keyword evidence="1" id="KW-0472">Membrane</keyword>
<evidence type="ECO:0000256" key="1">
    <source>
        <dbReference type="SAM" id="Phobius"/>
    </source>
</evidence>
<dbReference type="AlphaFoldDB" id="A0A1R3L0K2"/>
<name>A0A1R3L0K2_9ROSI</name>
<reference evidence="3" key="3">
    <citation type="journal article" date="2017" name="Nat. Plants">
        <title>Comparative genomics of two jute species and insight into fibre biogenesis.</title>
        <authorList>
            <person name="Islam M.S."/>
            <person name="Saito J.A."/>
            <person name="Emdad E.M."/>
            <person name="Ahmed B."/>
            <person name="Islam M.M."/>
            <person name="Halim A."/>
            <person name="Hossen Q.M."/>
            <person name="Hossain M.Z."/>
            <person name="Ahmed R."/>
            <person name="Hossain M.S."/>
            <person name="Kabir S.M."/>
            <person name="Khan M.S."/>
            <person name="Khan M.M."/>
            <person name="Hasan R."/>
            <person name="Aktar N."/>
            <person name="Honi U."/>
            <person name="Islam R."/>
            <person name="Rashid M.M."/>
            <person name="Wan X."/>
            <person name="Hou S."/>
            <person name="Haque T."/>
            <person name="Azam M.S."/>
            <person name="Moosa M.M."/>
            <person name="Elias S.M."/>
            <person name="Hasan A.M."/>
            <person name="Mahmood N."/>
            <person name="Shafiuddin M."/>
            <person name="Shahid S."/>
            <person name="Shommu N.S."/>
            <person name="Jahan S."/>
            <person name="Roy S."/>
            <person name="Chowdhury A."/>
            <person name="Akhand A.I."/>
            <person name="Nisho G.M."/>
            <person name="Uddin K.S."/>
            <person name="Rabeya T."/>
            <person name="Hoque S.M."/>
            <person name="Snigdha A.R."/>
            <person name="Mortoza S."/>
            <person name="Matin S.A."/>
            <person name="Islam M.K."/>
            <person name="Lashkar M.Z."/>
            <person name="Zaman M."/>
            <person name="Yuryev A."/>
            <person name="Uddin M.K."/>
            <person name="Rahman M.S."/>
            <person name="Haque M.S."/>
            <person name="Alam M.M."/>
            <person name="Khan H."/>
            <person name="Alam M."/>
        </authorList>
    </citation>
    <scope>NUCLEOTIDE SEQUENCE</scope>
    <source>
        <tissue evidence="3">Whole seedlings</tissue>
    </source>
</reference>
<feature type="transmembrane region" description="Helical" evidence="1">
    <location>
        <begin position="20"/>
        <end position="45"/>
    </location>
</feature>
<dbReference type="EMBL" id="AWUE01009402">
    <property type="protein sequence ID" value="OMP12415.1"/>
    <property type="molecule type" value="Genomic_DNA"/>
</dbReference>
<keyword evidence="1" id="KW-0812">Transmembrane</keyword>
<accession>A0A1R3L0K2</accession>
<dbReference type="Proteomes" id="UP000187203">
    <property type="component" value="Unassembled WGS sequence"/>
</dbReference>
<dbReference type="EMBL" id="AWUE01005743">
    <property type="protein sequence ID" value="OMP12876.1"/>
    <property type="molecule type" value="Genomic_DNA"/>
</dbReference>
<sequence length="51" mass="5817">MNPLELENSTRKQGNPPSTLSRLIFMSMLVNGLHPITLDLAPWVVRKKDKE</sequence>
<organism evidence="3 4">
    <name type="scientific">Corchorus olitorius</name>
    <dbReference type="NCBI Taxonomy" id="93759"/>
    <lineage>
        <taxon>Eukaryota</taxon>
        <taxon>Viridiplantae</taxon>
        <taxon>Streptophyta</taxon>
        <taxon>Embryophyta</taxon>
        <taxon>Tracheophyta</taxon>
        <taxon>Spermatophyta</taxon>
        <taxon>Magnoliopsida</taxon>
        <taxon>eudicotyledons</taxon>
        <taxon>Gunneridae</taxon>
        <taxon>Pentapetalae</taxon>
        <taxon>rosids</taxon>
        <taxon>malvids</taxon>
        <taxon>Malvales</taxon>
        <taxon>Malvaceae</taxon>
        <taxon>Grewioideae</taxon>
        <taxon>Apeibeae</taxon>
        <taxon>Corchorus</taxon>
    </lineage>
</organism>
<protein>
    <submittedName>
        <fullName evidence="3">Uncharacterized protein</fullName>
    </submittedName>
</protein>
<evidence type="ECO:0000313" key="3">
    <source>
        <dbReference type="EMBL" id="OMP12876.1"/>
    </source>
</evidence>
<evidence type="ECO:0000313" key="2">
    <source>
        <dbReference type="EMBL" id="OMP12415.1"/>
    </source>
</evidence>
<keyword evidence="4" id="KW-1185">Reference proteome</keyword>